<dbReference type="AlphaFoldDB" id="A0A363NU17"/>
<evidence type="ECO:0000313" key="1">
    <source>
        <dbReference type="EMBL" id="PUV24208.1"/>
    </source>
</evidence>
<gene>
    <name evidence="1" type="ORF">DCO56_12675</name>
</gene>
<name>A0A363NU17_9SPHI</name>
<dbReference type="Proteomes" id="UP000250831">
    <property type="component" value="Unassembled WGS sequence"/>
</dbReference>
<proteinExistence type="predicted"/>
<dbReference type="OrthoDB" id="1091532at2"/>
<protein>
    <submittedName>
        <fullName evidence="1">Uncharacterized protein</fullName>
    </submittedName>
</protein>
<comment type="caution">
    <text evidence="1">The sequence shown here is derived from an EMBL/GenBank/DDBJ whole genome shotgun (WGS) entry which is preliminary data.</text>
</comment>
<dbReference type="RefSeq" id="WP_146191052.1">
    <property type="nucleotide sequence ID" value="NZ_QCXX01000003.1"/>
</dbReference>
<reference evidence="1 2" key="1">
    <citation type="submission" date="2018-04" db="EMBL/GenBank/DDBJ databases">
        <title>Sphingobacterium sp. M46 Genome.</title>
        <authorList>
            <person name="Cheng J."/>
            <person name="Li Y."/>
        </authorList>
    </citation>
    <scope>NUCLEOTIDE SEQUENCE [LARGE SCALE GENOMIC DNA]</scope>
    <source>
        <strain evidence="1 2">M46</strain>
    </source>
</reference>
<sequence>MKTIIHFVIVVCCLGMLRPIQGQELSNITKQKPFRFDGNLELRGMFYHASGIADRMEPVNYLISGSPTISLYGWSIPFSFTLSKKQSSFQQPFNQFGLSPTYKWITLHAGYRNITFSPYTLAGHTILGGGVELNPGKLRFGLMYGRLNRATVIDTASMSLVPYSFTRKGLAVKLGYGTNANFFDLNLLHAKDDSSSIAGIVNNTNRKVTPAANSVLGYGTRFTIFKQLYIESDGAVSLLTRDINSTLSLDSITDKTLRKLGKMLDINGTSEWFLAFNAGVGYQAKNYGVKVNYRRVEPGFTSMGAYYFTNDVENLTIMPNYSHPSGRFRFNGSLGIEQDNVRLQKEATSKRVIGTAMLTAELTKQLGIDLNFSNFSNNQKPNTLRFADSLKIVQTTRTFGIMPRFTLSSPTRVQMILLSVNFNSMNDYNSYFDANNAPSRDINSSQYLLNYTLSLPQEKLSFNSSLSYTMLKSSGNRNSYKGISGGATYLIANNKLSTGTNLSYMRGNSNGNKSGIFNGSLNLSYTISKLQSIRAMVYFTNNNPGSVVTGVNPSFSETRGEIAYQLNFGL</sequence>
<organism evidence="1 2">
    <name type="scientific">Sphingobacterium athyrii</name>
    <dbReference type="NCBI Taxonomy" id="2152717"/>
    <lineage>
        <taxon>Bacteria</taxon>
        <taxon>Pseudomonadati</taxon>
        <taxon>Bacteroidota</taxon>
        <taxon>Sphingobacteriia</taxon>
        <taxon>Sphingobacteriales</taxon>
        <taxon>Sphingobacteriaceae</taxon>
        <taxon>Sphingobacterium</taxon>
    </lineage>
</organism>
<dbReference type="EMBL" id="QCXX01000003">
    <property type="protein sequence ID" value="PUV24208.1"/>
    <property type="molecule type" value="Genomic_DNA"/>
</dbReference>
<keyword evidence="2" id="KW-1185">Reference proteome</keyword>
<evidence type="ECO:0000313" key="2">
    <source>
        <dbReference type="Proteomes" id="UP000250831"/>
    </source>
</evidence>
<accession>A0A363NU17</accession>